<evidence type="ECO:0000313" key="7">
    <source>
        <dbReference type="Proteomes" id="UP000746649"/>
    </source>
</evidence>
<evidence type="ECO:0000313" key="6">
    <source>
        <dbReference type="EMBL" id="MBJ8380941.1"/>
    </source>
</evidence>
<keyword evidence="4" id="KW-0326">Glycosidase</keyword>
<dbReference type="EC" id="3.2.1.17" evidence="4"/>
<dbReference type="InterPro" id="IPR002196">
    <property type="entry name" value="Glyco_hydro_24"/>
</dbReference>
<reference evidence="6 7" key="1">
    <citation type="submission" date="2020-11" db="EMBL/GenBank/DDBJ databases">
        <title>Enhanced detection system for hospital associated transmission using whole genome sequencing surveillance.</title>
        <authorList>
            <person name="Harrison L.H."/>
            <person name="Van Tyne D."/>
            <person name="Marsh J.W."/>
            <person name="Griffith M.P."/>
            <person name="Snyder D.J."/>
            <person name="Cooper V.S."/>
            <person name="Mustapha M."/>
        </authorList>
    </citation>
    <scope>NUCLEOTIDE SEQUENCE [LARGE SCALE GENOMIC DNA]</scope>
    <source>
        <strain evidence="6 7">CB00117</strain>
    </source>
</reference>
<dbReference type="CDD" id="cd12797">
    <property type="entry name" value="M23_peptidase"/>
    <property type="match status" value="1"/>
</dbReference>
<feature type="domain" description="M23ase beta-sheet core" evidence="5">
    <location>
        <begin position="717"/>
        <end position="801"/>
    </location>
</feature>
<accession>A0ABS0ZQ46</accession>
<evidence type="ECO:0000256" key="1">
    <source>
        <dbReference type="ARBA" id="ARBA00022529"/>
    </source>
</evidence>
<dbReference type="PANTHER" id="PTHR38107">
    <property type="match status" value="1"/>
</dbReference>
<keyword evidence="3" id="KW-1035">Host cytoplasm</keyword>
<dbReference type="PANTHER" id="PTHR38107:SF3">
    <property type="entry name" value="LYSOZYME RRRD-RELATED"/>
    <property type="match status" value="1"/>
</dbReference>
<comment type="catalytic activity">
    <reaction evidence="4">
        <text>Hydrolysis of (1-&gt;4)-beta-linkages between N-acetylmuramic acid and N-acetyl-D-glucosamine residues in a peptidoglycan and between N-acetyl-D-glucosamine residues in chitodextrins.</text>
        <dbReference type="EC" id="3.2.1.17"/>
    </reaction>
</comment>
<evidence type="ECO:0000259" key="5">
    <source>
        <dbReference type="Pfam" id="PF01551"/>
    </source>
</evidence>
<dbReference type="Gene3D" id="2.70.70.10">
    <property type="entry name" value="Glucose Permease (Domain IIA)"/>
    <property type="match status" value="1"/>
</dbReference>
<keyword evidence="2 4" id="KW-0081">Bacteriolytic enzyme</keyword>
<dbReference type="Pfam" id="PF01551">
    <property type="entry name" value="Peptidase_M23"/>
    <property type="match status" value="1"/>
</dbReference>
<dbReference type="InterPro" id="IPR023347">
    <property type="entry name" value="Lysozyme_dom_sf"/>
</dbReference>
<evidence type="ECO:0000256" key="3">
    <source>
        <dbReference type="ARBA" id="ARBA00023200"/>
    </source>
</evidence>
<organism evidence="6 7">
    <name type="scientific">Citrobacter sedlakii</name>
    <dbReference type="NCBI Taxonomy" id="67826"/>
    <lineage>
        <taxon>Bacteria</taxon>
        <taxon>Pseudomonadati</taxon>
        <taxon>Pseudomonadota</taxon>
        <taxon>Gammaproteobacteria</taxon>
        <taxon>Enterobacterales</taxon>
        <taxon>Enterobacteriaceae</taxon>
        <taxon>Citrobacter</taxon>
        <taxon>Citrobacter freundii complex</taxon>
    </lineage>
</organism>
<dbReference type="EMBL" id="JADWND010000003">
    <property type="protein sequence ID" value="MBJ8380941.1"/>
    <property type="molecule type" value="Genomic_DNA"/>
</dbReference>
<dbReference type="InterPro" id="IPR011055">
    <property type="entry name" value="Dup_hybrid_motif"/>
</dbReference>
<dbReference type="Proteomes" id="UP000746649">
    <property type="component" value="Unassembled WGS sequence"/>
</dbReference>
<dbReference type="Gene3D" id="1.10.530.40">
    <property type="match status" value="1"/>
</dbReference>
<dbReference type="RefSeq" id="WP_200034490.1">
    <property type="nucleotide sequence ID" value="NZ_JADWND010000003.1"/>
</dbReference>
<protein>
    <recommendedName>
        <fullName evidence="4">Lysozyme</fullName>
        <ecNumber evidence="4">3.2.1.17</ecNumber>
    </recommendedName>
</protein>
<keyword evidence="1 4" id="KW-0929">Antimicrobial</keyword>
<evidence type="ECO:0000256" key="2">
    <source>
        <dbReference type="ARBA" id="ARBA00022638"/>
    </source>
</evidence>
<keyword evidence="7" id="KW-1185">Reference proteome</keyword>
<dbReference type="InterPro" id="IPR016047">
    <property type="entry name" value="M23ase_b-sheet_dom"/>
</dbReference>
<gene>
    <name evidence="6" type="ORF">I6M88_08120</name>
</gene>
<dbReference type="CDD" id="cd00737">
    <property type="entry name" value="lyz_endolysin_autolysin"/>
    <property type="match status" value="1"/>
</dbReference>
<dbReference type="Pfam" id="PF00959">
    <property type="entry name" value="Phage_lysozyme"/>
    <property type="match status" value="1"/>
</dbReference>
<comment type="similarity">
    <text evidence="4">Belongs to the glycosyl hydrolase 24 family.</text>
</comment>
<dbReference type="InterPro" id="IPR023346">
    <property type="entry name" value="Lysozyme-like_dom_sf"/>
</dbReference>
<name>A0ABS0ZQ46_9ENTR</name>
<evidence type="ECO:0000256" key="4">
    <source>
        <dbReference type="RuleBase" id="RU003788"/>
    </source>
</evidence>
<keyword evidence="4" id="KW-0378">Hydrolase</keyword>
<dbReference type="InterPro" id="IPR051018">
    <property type="entry name" value="Bacteriophage_GH24"/>
</dbReference>
<dbReference type="SUPFAM" id="SSF53955">
    <property type="entry name" value="Lysozyme-like"/>
    <property type="match status" value="1"/>
</dbReference>
<sequence>MTVKIPKISYPVPSNKNGHAFPSTEELLSKLGSESSGLYLVGSQGMWHGGIHITDATIPWCALSTDSKPENDYCREPYKGEQFIRCMADGEIVAWRVCKDYESSAIEWRGEKLFLSNSFVLVKHYIQPGDSEESGLTFFTLYMNLAPYIAYKQKGNQSDRKVAGVQRYYSSVDDVLAGRAAGKLNKDTPVTLGDNIVTRSRDRRQFTEVTITSETKNVAGDILTAGTKVWTVSDQGNLKATESVSVPSWWAKCSPAYTTQPEGVTYCTSRTNWKYYLSSEDVLQDKKAGSLTPDFPLSYEPGNAAQQVTRPGKKPGDAARIFSLVTLGRDKDKLKKGDRVWVVSDGDSLTPITPATSGSEPVFNEVHVPSTPVPVSAGDSLGHMGFYQLPEENGKRSRYQVHIECLSMDDMEKFITNPGRAGEDAPVYLTWKTDAPLFDKSDTGITAGGRKTKSSGILTLAKVPGVDAEGNTLSSNKDAAYYQIRPEGGWLAATSVQKVSQYALGELGFVTLNKTPESFDLIDGIKQPNNVVKGILEQLYKAAEEETRTTHALNKYNYKRLLALIDSNQDGHYSEQEYLQAIHNISYRDRLYRIMAKHASEWYYGKDDPLWKTYLETLTRDAPLWKPYLETFLDKMTWMKAVSEKGVPLGPEPWHMHPVVFLDAVSNDQKLIIFPLKVKPKNDINGVWKNYYWAASSSDSNASQAIFGRNRSGGSRKHAARDLYTEPSTEIVAVCDGTVKSITAYYMGTSQITIEHKTNDNRRFFARYGEVDPNSITVNVGDKVSQGSIIAKTGLMISPETNRHPSIIAGQTVYMLHFEYYPGNESESPPNNTLDLPYRRRNDLRDPLEILREGYENTFSENVKNGNRIDINQLQVSDEGKAFIKGWESFKSKPYNDSEGYCTIGYGHLIARRKCEDIVLSDEFKDGITRARADELFEERLPTYVNELKSSVTVNLYQYEFDALVSLLFNLGSLRKAPLLKSKLNSGDYAGAADEFLDITNDGTTGLVTRRRKEWDLFNNNIYDSSH</sequence>
<proteinExistence type="inferred from homology"/>
<dbReference type="SUPFAM" id="SSF51261">
    <property type="entry name" value="Duplicated hybrid motif"/>
    <property type="match status" value="1"/>
</dbReference>
<comment type="caution">
    <text evidence="6">The sequence shown here is derived from an EMBL/GenBank/DDBJ whole genome shotgun (WGS) entry which is preliminary data.</text>
</comment>
<dbReference type="InterPro" id="IPR033907">
    <property type="entry name" value="Endolysin_autolysin"/>
</dbReference>